<feature type="compositionally biased region" description="Basic and acidic residues" evidence="1">
    <location>
        <begin position="221"/>
        <end position="234"/>
    </location>
</feature>
<dbReference type="OrthoDB" id="407127at2759"/>
<evidence type="ECO:0000313" key="2">
    <source>
        <dbReference type="EMBL" id="OLQ07777.1"/>
    </source>
</evidence>
<dbReference type="EMBL" id="LSRX01000131">
    <property type="protein sequence ID" value="OLQ07777.1"/>
    <property type="molecule type" value="Genomic_DNA"/>
</dbReference>
<protein>
    <submittedName>
        <fullName evidence="2">Uncharacterized protein</fullName>
    </submittedName>
</protein>
<organism evidence="2 3">
    <name type="scientific">Symbiodinium microadriaticum</name>
    <name type="common">Dinoflagellate</name>
    <name type="synonym">Zooxanthella microadriatica</name>
    <dbReference type="NCBI Taxonomy" id="2951"/>
    <lineage>
        <taxon>Eukaryota</taxon>
        <taxon>Sar</taxon>
        <taxon>Alveolata</taxon>
        <taxon>Dinophyceae</taxon>
        <taxon>Suessiales</taxon>
        <taxon>Symbiodiniaceae</taxon>
        <taxon>Symbiodinium</taxon>
    </lineage>
</organism>
<reference evidence="2 3" key="1">
    <citation type="submission" date="2016-02" db="EMBL/GenBank/DDBJ databases">
        <title>Genome analysis of coral dinoflagellate symbionts highlights evolutionary adaptations to a symbiotic lifestyle.</title>
        <authorList>
            <person name="Aranda M."/>
            <person name="Li Y."/>
            <person name="Liew Y.J."/>
            <person name="Baumgarten S."/>
            <person name="Simakov O."/>
            <person name="Wilson M."/>
            <person name="Piel J."/>
            <person name="Ashoor H."/>
            <person name="Bougouffa S."/>
            <person name="Bajic V.B."/>
            <person name="Ryu T."/>
            <person name="Ravasi T."/>
            <person name="Bayer T."/>
            <person name="Micklem G."/>
            <person name="Kim H."/>
            <person name="Bhak J."/>
            <person name="Lajeunesse T.C."/>
            <person name="Voolstra C.R."/>
        </authorList>
    </citation>
    <scope>NUCLEOTIDE SEQUENCE [LARGE SCALE GENOMIC DNA]</scope>
    <source>
        <strain evidence="2 3">CCMP2467</strain>
    </source>
</reference>
<proteinExistence type="predicted"/>
<evidence type="ECO:0000313" key="3">
    <source>
        <dbReference type="Proteomes" id="UP000186817"/>
    </source>
</evidence>
<sequence>MAGACGAAGEPLGRGGGADPATAGESESPLVATPPEGAAKEARCRLGVSVLRMHAPAAKANCGAAAARSARAADEELRGLRHWRSTICVGAAGETTSRQRRQESSQIVSESFAKANSCKTAVSSFSLELFVCKARSHVAVVTIYANPFAMADSTGNLSGSGRLRRPVWATPPKPLQSLDDPLLRGEALISPTVVSSHAQLPGLPKQPNFPKSASVPAFPAAEKRSPLQPLEHRPSTSAGSDVSVPSRAVGSRIAFATCDAVAVDQLLYRLDNGQTLDAQNAQFAWKLGLQQRWQVPRGEILASAIRRGKIPKWGFPSFGRCRLVDEEVYSLEDESIDETVRDVIFGTVSAAQNAGFHVQVSRFDLFHGHFVQRRNGDVALLLHASEYPAMFLGMQKYMAWHAPVEDLFPTPIFQVSR</sequence>
<dbReference type="Proteomes" id="UP000186817">
    <property type="component" value="Unassembled WGS sequence"/>
</dbReference>
<comment type="caution">
    <text evidence="2">The sequence shown here is derived from an EMBL/GenBank/DDBJ whole genome shotgun (WGS) entry which is preliminary data.</text>
</comment>
<gene>
    <name evidence="2" type="ORF">AK812_SmicGene8748</name>
</gene>
<accession>A0A1Q9EK51</accession>
<evidence type="ECO:0000256" key="1">
    <source>
        <dbReference type="SAM" id="MobiDB-lite"/>
    </source>
</evidence>
<feature type="region of interest" description="Disordered" evidence="1">
    <location>
        <begin position="199"/>
        <end position="243"/>
    </location>
</feature>
<dbReference type="AlphaFoldDB" id="A0A1Q9EK51"/>
<name>A0A1Q9EK51_SYMMI</name>
<feature type="region of interest" description="Disordered" evidence="1">
    <location>
        <begin position="1"/>
        <end position="37"/>
    </location>
</feature>
<keyword evidence="3" id="KW-1185">Reference proteome</keyword>